<protein>
    <submittedName>
        <fullName evidence="1">Putative kiritsubo-4 aae</fullName>
    </submittedName>
</protein>
<proteinExistence type="evidence at transcript level"/>
<dbReference type="AlphaFoldDB" id="U5ET41"/>
<name>U5ET41_9DIPT</name>
<feature type="non-terminal residue" evidence="1">
    <location>
        <position position="1"/>
    </location>
</feature>
<sequence>ENDPKRPRSEDDTLNSSTELILTAINDATSLSESRILKTITELDAKIGNMNTQFMNKFEQIEIKMEKQQLQIESNSNAIERIDRSSEIVIIGVPVLSNEKILDYFDKICSTLGYTNQQIPQVYVKRYEKRGDTNHGRIQQQNILVEFALRNCKIDFLSKYFANIKGNNKLNLSHLGFDSGNRIYIDDNLTQVNYRVKRMAIKLKSNQQIEDFRVRGGLVYVKHSKDDNYVPVISQEELPEYTQKTRRQFSQSK</sequence>
<accession>U5ET41</accession>
<dbReference type="EMBL" id="GANO01004546">
    <property type="protein sequence ID" value="JAB55325.1"/>
    <property type="molecule type" value="mRNA"/>
</dbReference>
<reference evidence="1" key="1">
    <citation type="journal article" date="2014" name="Insect Biochem. Mol. Biol.">
        <title>An insight into the sialome of the frog biting fly, Corethrella appendiculata.</title>
        <authorList>
            <person name="Ribeiro J.M.C."/>
            <person name="Chagas A.C."/>
            <person name="Pham V.M."/>
            <person name="Lounibos L.P."/>
            <person name="Calvo E."/>
        </authorList>
    </citation>
    <scope>NUCLEOTIDE SEQUENCE</scope>
    <source>
        <tissue evidence="1">Salivary glands</tissue>
    </source>
</reference>
<evidence type="ECO:0000313" key="1">
    <source>
        <dbReference type="EMBL" id="JAB55325.1"/>
    </source>
</evidence>
<organism evidence="1">
    <name type="scientific">Corethrella appendiculata</name>
    <dbReference type="NCBI Taxonomy" id="1370023"/>
    <lineage>
        <taxon>Eukaryota</taxon>
        <taxon>Metazoa</taxon>
        <taxon>Ecdysozoa</taxon>
        <taxon>Arthropoda</taxon>
        <taxon>Hexapoda</taxon>
        <taxon>Insecta</taxon>
        <taxon>Pterygota</taxon>
        <taxon>Neoptera</taxon>
        <taxon>Endopterygota</taxon>
        <taxon>Diptera</taxon>
        <taxon>Nematocera</taxon>
        <taxon>Culicoidea</taxon>
        <taxon>Chaoboridae</taxon>
        <taxon>Corethrella</taxon>
    </lineage>
</organism>